<keyword evidence="4" id="KW-0488">Methylation</keyword>
<evidence type="ECO:0000256" key="3">
    <source>
        <dbReference type="ARBA" id="ARBA00022475"/>
    </source>
</evidence>
<sequence length="129" mass="13558">MRRARSARGFSLLEMLVALAILGLSLGALYQATSGATRNVRSAEKYAYGVELARSLVAEHARVPAGGLSVQGETAGGFLWRVQARPAQAGSGSLPPGTVQDIDVVVRWSDGRKAREVVLNSVAAGVPRE</sequence>
<reference evidence="9 10" key="1">
    <citation type="journal article" date="2018" name="Nat. Biotechnol.">
        <title>A standardized bacterial taxonomy based on genome phylogeny substantially revises the tree of life.</title>
        <authorList>
            <person name="Parks D.H."/>
            <person name="Chuvochina M."/>
            <person name="Waite D.W."/>
            <person name="Rinke C."/>
            <person name="Skarshewski A."/>
            <person name="Chaumeil P.A."/>
            <person name="Hugenholtz P."/>
        </authorList>
    </citation>
    <scope>NUCLEOTIDE SEQUENCE [LARGE SCALE GENOMIC DNA]</scope>
    <source>
        <strain evidence="9">UBA9158</strain>
    </source>
</reference>
<dbReference type="EMBL" id="DMND01000259">
    <property type="protein sequence ID" value="HAN29796.1"/>
    <property type="molecule type" value="Genomic_DNA"/>
</dbReference>
<dbReference type="GO" id="GO:0005886">
    <property type="term" value="C:plasma membrane"/>
    <property type="evidence" value="ECO:0007669"/>
    <property type="project" value="UniProtKB-SubCell"/>
</dbReference>
<keyword evidence="8" id="KW-0472">Membrane</keyword>
<evidence type="ECO:0000256" key="8">
    <source>
        <dbReference type="ARBA" id="ARBA00023136"/>
    </source>
</evidence>
<comment type="caution">
    <text evidence="9">The sequence shown here is derived from an EMBL/GenBank/DDBJ whole genome shotgun (WGS) entry which is preliminary data.</text>
</comment>
<organism evidence="9 10">
    <name type="scientific">Haliea salexigens</name>
    <dbReference type="NCBI Taxonomy" id="287487"/>
    <lineage>
        <taxon>Bacteria</taxon>
        <taxon>Pseudomonadati</taxon>
        <taxon>Pseudomonadota</taxon>
        <taxon>Gammaproteobacteria</taxon>
        <taxon>Cellvibrionales</taxon>
        <taxon>Halieaceae</taxon>
        <taxon>Haliea</taxon>
    </lineage>
</organism>
<protein>
    <submittedName>
        <fullName evidence="9">General secretion pathway protein GspI</fullName>
    </submittedName>
</protein>
<dbReference type="AlphaFoldDB" id="A0A3C1KUC7"/>
<comment type="similarity">
    <text evidence="2">Belongs to the GSP I family.</text>
</comment>
<dbReference type="PANTHER" id="PTHR38779:SF2">
    <property type="entry name" value="TYPE II SECRETION SYSTEM PROTEIN I-RELATED"/>
    <property type="match status" value="1"/>
</dbReference>
<evidence type="ECO:0000313" key="10">
    <source>
        <dbReference type="Proteomes" id="UP000259273"/>
    </source>
</evidence>
<dbReference type="InterPro" id="IPR045584">
    <property type="entry name" value="Pilin-like"/>
</dbReference>
<dbReference type="GO" id="GO:0015628">
    <property type="term" value="P:protein secretion by the type II secretion system"/>
    <property type="evidence" value="ECO:0007669"/>
    <property type="project" value="InterPro"/>
</dbReference>
<comment type="subcellular location">
    <subcellularLocation>
        <location evidence="1">Cell inner membrane</location>
        <topology evidence="1">Single-pass membrane protein</topology>
    </subcellularLocation>
</comment>
<gene>
    <name evidence="9" type="ORF">DCP75_19165</name>
</gene>
<dbReference type="InterPro" id="IPR012902">
    <property type="entry name" value="N_methyl_site"/>
</dbReference>
<proteinExistence type="inferred from homology"/>
<dbReference type="PANTHER" id="PTHR38779">
    <property type="entry name" value="TYPE II SECRETION SYSTEM PROTEIN I-RELATED"/>
    <property type="match status" value="1"/>
</dbReference>
<keyword evidence="5" id="KW-0997">Cell inner membrane</keyword>
<evidence type="ECO:0000313" key="9">
    <source>
        <dbReference type="EMBL" id="HAN29796.1"/>
    </source>
</evidence>
<accession>A0A3C1KUC7</accession>
<dbReference type="NCBIfam" id="TIGR02532">
    <property type="entry name" value="IV_pilin_GFxxxE"/>
    <property type="match status" value="1"/>
</dbReference>
<dbReference type="PROSITE" id="PS00409">
    <property type="entry name" value="PROKAR_NTER_METHYL"/>
    <property type="match status" value="1"/>
</dbReference>
<dbReference type="Pfam" id="PF07963">
    <property type="entry name" value="N_methyl"/>
    <property type="match status" value="1"/>
</dbReference>
<dbReference type="STRING" id="1121937.GCA_000423125_01783"/>
<keyword evidence="3" id="KW-1003">Cell membrane</keyword>
<evidence type="ECO:0000256" key="6">
    <source>
        <dbReference type="ARBA" id="ARBA00022692"/>
    </source>
</evidence>
<evidence type="ECO:0000256" key="7">
    <source>
        <dbReference type="ARBA" id="ARBA00022989"/>
    </source>
</evidence>
<dbReference type="GO" id="GO:0015627">
    <property type="term" value="C:type II protein secretion system complex"/>
    <property type="evidence" value="ECO:0007669"/>
    <property type="project" value="InterPro"/>
</dbReference>
<keyword evidence="6" id="KW-0812">Transmembrane</keyword>
<dbReference type="SUPFAM" id="SSF54523">
    <property type="entry name" value="Pili subunits"/>
    <property type="match status" value="1"/>
</dbReference>
<keyword evidence="7" id="KW-1133">Transmembrane helix</keyword>
<name>A0A3C1KUC7_9GAMM</name>
<evidence type="ECO:0000256" key="4">
    <source>
        <dbReference type="ARBA" id="ARBA00022481"/>
    </source>
</evidence>
<evidence type="ECO:0000256" key="5">
    <source>
        <dbReference type="ARBA" id="ARBA00022519"/>
    </source>
</evidence>
<evidence type="ECO:0000256" key="2">
    <source>
        <dbReference type="ARBA" id="ARBA00008358"/>
    </source>
</evidence>
<dbReference type="Proteomes" id="UP000259273">
    <property type="component" value="Unassembled WGS sequence"/>
</dbReference>
<dbReference type="InterPro" id="IPR010052">
    <property type="entry name" value="T2SS_protein-GspI"/>
</dbReference>
<evidence type="ECO:0000256" key="1">
    <source>
        <dbReference type="ARBA" id="ARBA00004377"/>
    </source>
</evidence>